<feature type="region of interest" description="Disordered" evidence="1">
    <location>
        <begin position="71"/>
        <end position="108"/>
    </location>
</feature>
<proteinExistence type="predicted"/>
<dbReference type="EMBL" id="DS016989">
    <property type="protein sequence ID" value="KMU85641.1"/>
    <property type="molecule type" value="Genomic_DNA"/>
</dbReference>
<dbReference type="Proteomes" id="UP000054563">
    <property type="component" value="Unassembled WGS sequence"/>
</dbReference>
<evidence type="ECO:0000313" key="3">
    <source>
        <dbReference type="Proteomes" id="UP000054563"/>
    </source>
</evidence>
<organism evidence="2 3">
    <name type="scientific">Coccidioides immitis H538.4</name>
    <dbReference type="NCBI Taxonomy" id="396776"/>
    <lineage>
        <taxon>Eukaryota</taxon>
        <taxon>Fungi</taxon>
        <taxon>Dikarya</taxon>
        <taxon>Ascomycota</taxon>
        <taxon>Pezizomycotina</taxon>
        <taxon>Eurotiomycetes</taxon>
        <taxon>Eurotiomycetidae</taxon>
        <taxon>Onygenales</taxon>
        <taxon>Onygenaceae</taxon>
        <taxon>Coccidioides</taxon>
    </lineage>
</organism>
<gene>
    <name evidence="2" type="ORF">CIHG_03681</name>
</gene>
<dbReference type="AlphaFoldDB" id="A0A0J8RM14"/>
<sequence>MKERSGGDLQRKRVYIVPVQVHGARTSRNLQLPANVSGKLSVSVRTRCFDDDGNLQARDVTDVQQLRLAAATRQADPGRDANKANRTLTLKGAKRRPSSELHLPPFIPQPPGVFLFSASFGRPSF</sequence>
<dbReference type="VEuPathDB" id="FungiDB:CIHG_03681"/>
<reference evidence="3" key="1">
    <citation type="journal article" date="2010" name="Genome Res.">
        <title>Population genomic sequencing of Coccidioides fungi reveals recent hybridization and transposon control.</title>
        <authorList>
            <person name="Neafsey D.E."/>
            <person name="Barker B.M."/>
            <person name="Sharpton T.J."/>
            <person name="Stajich J.E."/>
            <person name="Park D.J."/>
            <person name="Whiston E."/>
            <person name="Hung C.-Y."/>
            <person name="McMahan C."/>
            <person name="White J."/>
            <person name="Sykes S."/>
            <person name="Heiman D."/>
            <person name="Young S."/>
            <person name="Zeng Q."/>
            <person name="Abouelleil A."/>
            <person name="Aftuck L."/>
            <person name="Bessette D."/>
            <person name="Brown A."/>
            <person name="FitzGerald M."/>
            <person name="Lui A."/>
            <person name="Macdonald J.P."/>
            <person name="Priest M."/>
            <person name="Orbach M.J."/>
            <person name="Galgiani J.N."/>
            <person name="Kirkland T.N."/>
            <person name="Cole G.T."/>
            <person name="Birren B.W."/>
            <person name="Henn M.R."/>
            <person name="Taylor J.W."/>
            <person name="Rounsley S.D."/>
        </authorList>
    </citation>
    <scope>NUCLEOTIDE SEQUENCE [LARGE SCALE GENOMIC DNA]</scope>
    <source>
        <strain evidence="3">H538.4</strain>
    </source>
</reference>
<accession>A0A0J8RM14</accession>
<evidence type="ECO:0000313" key="2">
    <source>
        <dbReference type="EMBL" id="KMU85641.1"/>
    </source>
</evidence>
<name>A0A0J8RM14_COCIT</name>
<protein>
    <submittedName>
        <fullName evidence="2">Uncharacterized protein</fullName>
    </submittedName>
</protein>
<evidence type="ECO:0000256" key="1">
    <source>
        <dbReference type="SAM" id="MobiDB-lite"/>
    </source>
</evidence>